<dbReference type="InterPro" id="IPR051396">
    <property type="entry name" value="Bact_Antivir_Def_Nuclease"/>
</dbReference>
<dbReference type="PANTHER" id="PTHR43581">
    <property type="entry name" value="ATP/GTP PHOSPHATASE"/>
    <property type="match status" value="1"/>
</dbReference>
<dbReference type="Pfam" id="PF20469">
    <property type="entry name" value="OLD-like_TOPRIM"/>
    <property type="match status" value="1"/>
</dbReference>
<dbReference type="InterPro" id="IPR034139">
    <property type="entry name" value="TOPRIM_OLD"/>
</dbReference>
<reference evidence="4" key="1">
    <citation type="submission" date="2016-08" db="EMBL/GenBank/DDBJ databases">
        <authorList>
            <person name="Varghese N."/>
            <person name="Submissions Spin"/>
        </authorList>
    </citation>
    <scope>NUCLEOTIDE SEQUENCE [LARGE SCALE GENOMIC DNA]</scope>
    <source>
        <strain evidence="4">ERR11</strain>
    </source>
</reference>
<keyword evidence="4" id="KW-1185">Reference proteome</keyword>
<dbReference type="PANTHER" id="PTHR43581:SF4">
    <property type="entry name" value="ATP_GTP PHOSPHATASE"/>
    <property type="match status" value="1"/>
</dbReference>
<accession>A0A1C3XTV2</accession>
<dbReference type="Pfam" id="PF13175">
    <property type="entry name" value="AAA_15"/>
    <property type="match status" value="1"/>
</dbReference>
<dbReference type="Gene3D" id="3.40.50.300">
    <property type="entry name" value="P-loop containing nucleotide triphosphate hydrolases"/>
    <property type="match status" value="1"/>
</dbReference>
<name>A0A1C3XTV2_9BRAD</name>
<dbReference type="InterPro" id="IPR041685">
    <property type="entry name" value="AAA_GajA/Old/RecF-like"/>
</dbReference>
<dbReference type="RefSeq" id="WP_165637938.1">
    <property type="nucleotide sequence ID" value="NZ_FMAI01000049.1"/>
</dbReference>
<evidence type="ECO:0000259" key="1">
    <source>
        <dbReference type="Pfam" id="PF13175"/>
    </source>
</evidence>
<evidence type="ECO:0000259" key="2">
    <source>
        <dbReference type="Pfam" id="PF20469"/>
    </source>
</evidence>
<sequence>MRIRAVRVQNFRGFEDETVSFGSCTCLVGPNGAGKSTILSALNVFFQEASSATDVATLTAEDFHGGNTDIPVQITVTFDQLSEAAKGALTHYVRHGELVITSVAVFDPQTAKAPVIQWGERLVFKQFAPFFEDDKNKATVEPLRARFFEITKVLADFPDIGKKPTKAAMIDALRSYEEARPEICEIQRSSDHFYGVGKIKGKLESFVQWIYLPAVKDASVEAEEAGSTALGKLLQRTVRQKVNFDDALEALRTRARAEYDALLEAQQGTLQEISDSLAKRLAVFAHPDASLTVEWLQGSEKSVSIGEPRAIIKAKEGLFKGSILRFGHGLQRSFLLAILQELASVESASTAEDGNEKPTLILGCEEPELYQHPPQAKHLSTVLRELTTLGNQVMLTTHSPYFVSGEEFEEIRLVRREGKSGKSNIKSTDFDRFALRMAKATGRKPDKNPVARAKLLAALRPEPSELYFSQRLVLVEGIADRAYLSAALHLNGQWNAMRRAGLHILPAEGKSNILQLLTIAQELEIPSFVIFDADGDETHPDRRRRQEVDNKALLIALQLGCGAFPPEIVWDDCCAIWPNNIEDSVRLCFDAADWDRINNEARRAIDPSAGGLGKNPALIGELLAVTWAEGKRPDVLMELMKRLKAFGQKHEAAA</sequence>
<dbReference type="Proteomes" id="UP000199184">
    <property type="component" value="Unassembled WGS sequence"/>
</dbReference>
<organism evidence="3 4">
    <name type="scientific">Bradyrhizobium shewense</name>
    <dbReference type="NCBI Taxonomy" id="1761772"/>
    <lineage>
        <taxon>Bacteria</taxon>
        <taxon>Pseudomonadati</taxon>
        <taxon>Pseudomonadota</taxon>
        <taxon>Alphaproteobacteria</taxon>
        <taxon>Hyphomicrobiales</taxon>
        <taxon>Nitrobacteraceae</taxon>
        <taxon>Bradyrhizobium</taxon>
    </lineage>
</organism>
<proteinExistence type="predicted"/>
<dbReference type="EMBL" id="FMAI01000049">
    <property type="protein sequence ID" value="SCB55672.1"/>
    <property type="molecule type" value="Genomic_DNA"/>
</dbReference>
<evidence type="ECO:0000313" key="3">
    <source>
        <dbReference type="EMBL" id="SCB55672.1"/>
    </source>
</evidence>
<dbReference type="CDD" id="cd01026">
    <property type="entry name" value="TOPRIM_OLD"/>
    <property type="match status" value="1"/>
</dbReference>
<dbReference type="InterPro" id="IPR027417">
    <property type="entry name" value="P-loop_NTPase"/>
</dbReference>
<evidence type="ECO:0000313" key="4">
    <source>
        <dbReference type="Proteomes" id="UP000199184"/>
    </source>
</evidence>
<gene>
    <name evidence="3" type="ORF">GA0061098_104914</name>
</gene>
<dbReference type="SUPFAM" id="SSF52540">
    <property type="entry name" value="P-loop containing nucleoside triphosphate hydrolases"/>
    <property type="match status" value="1"/>
</dbReference>
<protein>
    <submittedName>
        <fullName evidence="3">AAA domain-containing protein, putative AbiEii toxin, Type IV TA system</fullName>
    </submittedName>
</protein>
<dbReference type="AlphaFoldDB" id="A0A1C3XTV2"/>
<feature type="domain" description="Endonuclease GajA/Old nuclease/RecF-like AAA" evidence="1">
    <location>
        <begin position="1"/>
        <end position="403"/>
    </location>
</feature>
<feature type="domain" description="OLD protein-like TOPRIM" evidence="2">
    <location>
        <begin position="468"/>
        <end position="534"/>
    </location>
</feature>